<organism evidence="2 3">
    <name type="scientific">Cyphomyrmex costatus</name>
    <dbReference type="NCBI Taxonomy" id="456900"/>
    <lineage>
        <taxon>Eukaryota</taxon>
        <taxon>Metazoa</taxon>
        <taxon>Ecdysozoa</taxon>
        <taxon>Arthropoda</taxon>
        <taxon>Hexapoda</taxon>
        <taxon>Insecta</taxon>
        <taxon>Pterygota</taxon>
        <taxon>Neoptera</taxon>
        <taxon>Endopterygota</taxon>
        <taxon>Hymenoptera</taxon>
        <taxon>Apocrita</taxon>
        <taxon>Aculeata</taxon>
        <taxon>Formicoidea</taxon>
        <taxon>Formicidae</taxon>
        <taxon>Myrmicinae</taxon>
        <taxon>Cyphomyrmex</taxon>
    </lineage>
</organism>
<accession>A0A195CQ20</accession>
<dbReference type="EMBL" id="KQ977440">
    <property type="protein sequence ID" value="KYN02806.1"/>
    <property type="molecule type" value="Genomic_DNA"/>
</dbReference>
<evidence type="ECO:0000313" key="2">
    <source>
        <dbReference type="EMBL" id="KYN02806.1"/>
    </source>
</evidence>
<keyword evidence="3" id="KW-1185">Reference proteome</keyword>
<gene>
    <name evidence="2" type="ORF">ALC62_06384</name>
</gene>
<proteinExistence type="predicted"/>
<evidence type="ECO:0000313" key="3">
    <source>
        <dbReference type="Proteomes" id="UP000078542"/>
    </source>
</evidence>
<protein>
    <submittedName>
        <fullName evidence="2">Uncharacterized protein</fullName>
    </submittedName>
</protein>
<reference evidence="2 3" key="1">
    <citation type="submission" date="2016-03" db="EMBL/GenBank/DDBJ databases">
        <title>Cyphomyrmex costatus WGS genome.</title>
        <authorList>
            <person name="Nygaard S."/>
            <person name="Hu H."/>
            <person name="Boomsma J."/>
            <person name="Zhang G."/>
        </authorList>
    </citation>
    <scope>NUCLEOTIDE SEQUENCE [LARGE SCALE GENOMIC DNA]</scope>
    <source>
        <strain evidence="2">MS0001</strain>
        <tissue evidence="2">Whole body</tissue>
    </source>
</reference>
<name>A0A195CQ20_9HYME</name>
<dbReference type="Proteomes" id="UP000078542">
    <property type="component" value="Unassembled WGS sequence"/>
</dbReference>
<feature type="region of interest" description="Disordered" evidence="1">
    <location>
        <begin position="23"/>
        <end position="80"/>
    </location>
</feature>
<evidence type="ECO:0000256" key="1">
    <source>
        <dbReference type="SAM" id="MobiDB-lite"/>
    </source>
</evidence>
<dbReference type="AlphaFoldDB" id="A0A195CQ20"/>
<sequence>MVLLTPTTHSHPPSTAVARLFLSRRSSSTEQAGVEKEDVQTTQRKLRERGGEIPEKSPGIDGQDDADQSPSFVSRSLDPKPIRVFPSLRQRYFIT</sequence>